<evidence type="ECO:0000313" key="6">
    <source>
        <dbReference type="EMBL" id="GAA4624304.1"/>
    </source>
</evidence>
<reference evidence="7" key="1">
    <citation type="journal article" date="2019" name="Int. J. Syst. Evol. Microbiol.">
        <title>The Global Catalogue of Microorganisms (GCM) 10K type strain sequencing project: providing services to taxonomists for standard genome sequencing and annotation.</title>
        <authorList>
            <consortium name="The Broad Institute Genomics Platform"/>
            <consortium name="The Broad Institute Genome Sequencing Center for Infectious Disease"/>
            <person name="Wu L."/>
            <person name="Ma J."/>
        </authorList>
    </citation>
    <scope>NUCLEOTIDE SEQUENCE [LARGE SCALE GENOMIC DNA]</scope>
    <source>
        <strain evidence="7">JCM 17939</strain>
    </source>
</reference>
<dbReference type="PANTHER" id="PTHR30055:SF151">
    <property type="entry name" value="TRANSCRIPTIONAL REGULATORY PROTEIN"/>
    <property type="match status" value="1"/>
</dbReference>
<dbReference type="Gene3D" id="1.10.10.60">
    <property type="entry name" value="Homeodomain-like"/>
    <property type="match status" value="1"/>
</dbReference>
<dbReference type="InterPro" id="IPR004111">
    <property type="entry name" value="Repressor_TetR_C"/>
</dbReference>
<gene>
    <name evidence="6" type="ORF">GCM10023196_023910</name>
</gene>
<dbReference type="Pfam" id="PF00440">
    <property type="entry name" value="TetR_N"/>
    <property type="match status" value="1"/>
</dbReference>
<dbReference type="Gene3D" id="1.10.357.10">
    <property type="entry name" value="Tetracycline Repressor, domain 2"/>
    <property type="match status" value="1"/>
</dbReference>
<dbReference type="InterPro" id="IPR001647">
    <property type="entry name" value="HTH_TetR"/>
</dbReference>
<dbReference type="PANTHER" id="PTHR30055">
    <property type="entry name" value="HTH-TYPE TRANSCRIPTIONAL REGULATOR RUTR"/>
    <property type="match status" value="1"/>
</dbReference>
<feature type="domain" description="HTH tetR-type" evidence="5">
    <location>
        <begin position="23"/>
        <end position="83"/>
    </location>
</feature>
<dbReference type="Pfam" id="PF02909">
    <property type="entry name" value="TetR_C_1"/>
    <property type="match status" value="1"/>
</dbReference>
<protein>
    <submittedName>
        <fullName evidence="6">TetR/AcrR family transcriptional regulator C-terminal domain-containing protein</fullName>
    </submittedName>
</protein>
<keyword evidence="1" id="KW-0805">Transcription regulation</keyword>
<evidence type="ECO:0000313" key="7">
    <source>
        <dbReference type="Proteomes" id="UP001501442"/>
    </source>
</evidence>
<dbReference type="InterPro" id="IPR036271">
    <property type="entry name" value="Tet_transcr_reg_TetR-rel_C_sf"/>
</dbReference>
<dbReference type="Proteomes" id="UP001501442">
    <property type="component" value="Unassembled WGS sequence"/>
</dbReference>
<name>A0ABP8U5J6_9ACTN</name>
<comment type="caution">
    <text evidence="6">The sequence shown here is derived from an EMBL/GenBank/DDBJ whole genome shotgun (WGS) entry which is preliminary data.</text>
</comment>
<evidence type="ECO:0000256" key="4">
    <source>
        <dbReference type="PROSITE-ProRule" id="PRU00335"/>
    </source>
</evidence>
<evidence type="ECO:0000256" key="2">
    <source>
        <dbReference type="ARBA" id="ARBA00023125"/>
    </source>
</evidence>
<evidence type="ECO:0000256" key="3">
    <source>
        <dbReference type="ARBA" id="ARBA00023163"/>
    </source>
</evidence>
<evidence type="ECO:0000256" key="1">
    <source>
        <dbReference type="ARBA" id="ARBA00023015"/>
    </source>
</evidence>
<dbReference type="SUPFAM" id="SSF48498">
    <property type="entry name" value="Tetracyclin repressor-like, C-terminal domain"/>
    <property type="match status" value="1"/>
</dbReference>
<keyword evidence="3" id="KW-0804">Transcription</keyword>
<proteinExistence type="predicted"/>
<sequence length="236" mass="25130">MTEGPVRSIWLRPERGARGPAPEYSRGRIATAGVALADADGLAAVTMRAVADALGTGPASLYRYVATRDELIELMINEVNGEFDHTAPGGGHWLQDLLALARQSRGIYLRHPWLLDATGLDGPIGPNAVDYLEHALAALSGVDVDPRTKLEAIGVLNGLVALLARAEIAQGTAGRTLPQWQREQTAYLSEALKAGRHPHLAAALATRPPEAEPAESLFDRVVARVLTGLLHPGTPR</sequence>
<keyword evidence="7" id="KW-1185">Reference proteome</keyword>
<dbReference type="SUPFAM" id="SSF46689">
    <property type="entry name" value="Homeodomain-like"/>
    <property type="match status" value="1"/>
</dbReference>
<accession>A0ABP8U5J6</accession>
<feature type="DNA-binding region" description="H-T-H motif" evidence="4">
    <location>
        <begin position="46"/>
        <end position="65"/>
    </location>
</feature>
<organism evidence="6 7">
    <name type="scientific">Actinoallomurus vinaceus</name>
    <dbReference type="NCBI Taxonomy" id="1080074"/>
    <lineage>
        <taxon>Bacteria</taxon>
        <taxon>Bacillati</taxon>
        <taxon>Actinomycetota</taxon>
        <taxon>Actinomycetes</taxon>
        <taxon>Streptosporangiales</taxon>
        <taxon>Thermomonosporaceae</taxon>
        <taxon>Actinoallomurus</taxon>
    </lineage>
</organism>
<dbReference type="RefSeq" id="WP_345430785.1">
    <property type="nucleotide sequence ID" value="NZ_BAABHK010000003.1"/>
</dbReference>
<evidence type="ECO:0000259" key="5">
    <source>
        <dbReference type="PROSITE" id="PS50977"/>
    </source>
</evidence>
<dbReference type="PROSITE" id="PS50977">
    <property type="entry name" value="HTH_TETR_2"/>
    <property type="match status" value="1"/>
</dbReference>
<keyword evidence="2 4" id="KW-0238">DNA-binding</keyword>
<dbReference type="InterPro" id="IPR009057">
    <property type="entry name" value="Homeodomain-like_sf"/>
</dbReference>
<dbReference type="InterPro" id="IPR050109">
    <property type="entry name" value="HTH-type_TetR-like_transc_reg"/>
</dbReference>
<dbReference type="EMBL" id="BAABHK010000003">
    <property type="protein sequence ID" value="GAA4624304.1"/>
    <property type="molecule type" value="Genomic_DNA"/>
</dbReference>